<protein>
    <submittedName>
        <fullName evidence="7">Molybdenum-dependent transcriptional regulator</fullName>
    </submittedName>
</protein>
<dbReference type="PANTHER" id="PTHR30432">
    <property type="entry name" value="TRANSCRIPTIONAL REGULATOR MODE"/>
    <property type="match status" value="1"/>
</dbReference>
<dbReference type="InterPro" id="IPR008995">
    <property type="entry name" value="Mo/tungstate-bd_C_term_dom"/>
</dbReference>
<dbReference type="InterPro" id="IPR005116">
    <property type="entry name" value="Transp-assoc_OB_typ1"/>
</dbReference>
<dbReference type="InterPro" id="IPR036388">
    <property type="entry name" value="WH-like_DNA-bd_sf"/>
</dbReference>
<evidence type="ECO:0000256" key="4">
    <source>
        <dbReference type="ARBA" id="ARBA00022737"/>
    </source>
</evidence>
<dbReference type="PROSITE" id="PS51866">
    <property type="entry name" value="MOP"/>
    <property type="match status" value="2"/>
</dbReference>
<dbReference type="Pfam" id="PF03459">
    <property type="entry name" value="TOBE"/>
    <property type="match status" value="2"/>
</dbReference>
<keyword evidence="8" id="KW-1185">Reference proteome</keyword>
<dbReference type="AlphaFoldDB" id="A0A1Z4C589"/>
<gene>
    <name evidence="7" type="ORF">CEK71_07990</name>
</gene>
<evidence type="ECO:0000256" key="3">
    <source>
        <dbReference type="ARBA" id="ARBA00022505"/>
    </source>
</evidence>
<dbReference type="SUPFAM" id="SSF50331">
    <property type="entry name" value="MOP-like"/>
    <property type="match status" value="2"/>
</dbReference>
<dbReference type="GO" id="GO:0030151">
    <property type="term" value="F:molybdenum ion binding"/>
    <property type="evidence" value="ECO:0007669"/>
    <property type="project" value="UniProtKB-UniRule"/>
</dbReference>
<dbReference type="InterPro" id="IPR036390">
    <property type="entry name" value="WH_DNA-bd_sf"/>
</dbReference>
<dbReference type="InterPro" id="IPR004606">
    <property type="entry name" value="Mop_domain"/>
</dbReference>
<dbReference type="InterPro" id="IPR051815">
    <property type="entry name" value="Molybdate_resp_trans_reg"/>
</dbReference>
<keyword evidence="4" id="KW-0677">Repeat</keyword>
<name>A0A1Z4C589_9GAMM</name>
<dbReference type="KEGG" id="mpsy:CEK71_07990"/>
<dbReference type="SUPFAM" id="SSF46785">
    <property type="entry name" value="Winged helix' DNA-binding domain"/>
    <property type="match status" value="1"/>
</dbReference>
<sequence length="278" mass="28872">MKAELCETADSAATPAEPVALVSGQIHLLSSLGERLFGLLSAIGQTGSINQAARAVGLTYKGAWEMIERANNLSPNILVTTAIGGKQGGGTQLTLAGKAFLAVFQQLQSEHAIFLQQLNQRLNTHQDIVFLLKRLIMKASARNQFFGKVTDVAVGAVNATVTLDLKGGDVIVASVTKESVESLGIKSGLDAIALIKVSQVTLVTDFGGYRLSARNQLKGTVTRIQKGSVNTEVVIALQGGNAIAATITNESVDTLGLTEGSEATAVFKAGAVLLGVAS</sequence>
<evidence type="ECO:0000313" key="8">
    <source>
        <dbReference type="Proteomes" id="UP000197019"/>
    </source>
</evidence>
<dbReference type="OrthoDB" id="9800709at2"/>
<dbReference type="Gene3D" id="1.10.10.10">
    <property type="entry name" value="Winged helix-like DNA-binding domain superfamily/Winged helix DNA-binding domain"/>
    <property type="match status" value="1"/>
</dbReference>
<evidence type="ECO:0000259" key="6">
    <source>
        <dbReference type="PROSITE" id="PS51866"/>
    </source>
</evidence>
<evidence type="ECO:0000256" key="5">
    <source>
        <dbReference type="PIRNR" id="PIRNR005763"/>
    </source>
</evidence>
<dbReference type="Gene3D" id="2.40.50.100">
    <property type="match status" value="2"/>
</dbReference>
<dbReference type="GO" id="GO:0015689">
    <property type="term" value="P:molybdate ion transport"/>
    <property type="evidence" value="ECO:0007669"/>
    <property type="project" value="UniProtKB-UniRule"/>
</dbReference>
<feature type="domain" description="Mop" evidence="6">
    <location>
        <begin position="210"/>
        <end position="276"/>
    </location>
</feature>
<evidence type="ECO:0000313" key="7">
    <source>
        <dbReference type="EMBL" id="ASF48679.1"/>
    </source>
</evidence>
<dbReference type="GO" id="GO:0006355">
    <property type="term" value="P:regulation of DNA-templated transcription"/>
    <property type="evidence" value="ECO:0007669"/>
    <property type="project" value="InterPro"/>
</dbReference>
<evidence type="ECO:0000256" key="1">
    <source>
        <dbReference type="ARBA" id="ARBA00008110"/>
    </source>
</evidence>
<keyword evidence="3 5" id="KW-0500">Molybdenum</keyword>
<organism evidence="7 8">
    <name type="scientific">Methylovulum psychrotolerans</name>
    <dbReference type="NCBI Taxonomy" id="1704499"/>
    <lineage>
        <taxon>Bacteria</taxon>
        <taxon>Pseudomonadati</taxon>
        <taxon>Pseudomonadota</taxon>
        <taxon>Gammaproteobacteria</taxon>
        <taxon>Methylococcales</taxon>
        <taxon>Methylococcaceae</taxon>
        <taxon>Methylovulum</taxon>
    </lineage>
</organism>
<feature type="domain" description="Mop" evidence="6">
    <location>
        <begin position="138"/>
        <end position="204"/>
    </location>
</feature>
<dbReference type="Proteomes" id="UP000197019">
    <property type="component" value="Chromosome"/>
</dbReference>
<dbReference type="NCBIfam" id="TIGR00638">
    <property type="entry name" value="Mop"/>
    <property type="match status" value="2"/>
</dbReference>
<evidence type="ECO:0000256" key="2">
    <source>
        <dbReference type="ARBA" id="ARBA00022448"/>
    </source>
</evidence>
<dbReference type="EMBL" id="CP022129">
    <property type="protein sequence ID" value="ASF48679.1"/>
    <property type="molecule type" value="Genomic_DNA"/>
</dbReference>
<keyword evidence="2 5" id="KW-0813">Transport</keyword>
<dbReference type="PIRSF" id="PIRSF005763">
    <property type="entry name" value="Txn_reg_ModE"/>
    <property type="match status" value="1"/>
</dbReference>
<proteinExistence type="inferred from homology"/>
<dbReference type="InterPro" id="IPR016462">
    <property type="entry name" value="ModE"/>
</dbReference>
<comment type="similarity">
    <text evidence="1 5">Belongs to the ModE family.</text>
</comment>
<accession>A0A1Z4C589</accession>
<reference evidence="7 8" key="1">
    <citation type="submission" date="2017-06" db="EMBL/GenBank/DDBJ databases">
        <title>Genome Sequencing of the methanotroph Methylovulum psychrotolerants str. HV10-M2 isolated from a high-altitude environment.</title>
        <authorList>
            <person name="Mateos-Rivera A."/>
        </authorList>
    </citation>
    <scope>NUCLEOTIDE SEQUENCE [LARGE SCALE GENOMIC DNA]</scope>
    <source>
        <strain evidence="7 8">HV10_M2</strain>
    </source>
</reference>
<dbReference type="PANTHER" id="PTHR30432:SF1">
    <property type="entry name" value="DNA-BINDING TRANSCRIPTIONAL DUAL REGULATOR MODE"/>
    <property type="match status" value="1"/>
</dbReference>